<keyword evidence="2" id="KW-1185">Reference proteome</keyword>
<dbReference type="PANTHER" id="PTHR37805:SF1">
    <property type="entry name" value="CYTOPLASMIC PROTEIN"/>
    <property type="match status" value="1"/>
</dbReference>
<sequence length="157" mass="18535">MLNNDILRRLRFIFDLNDDKMIKIFALAAEEVTRAQISDWLKKDDHEDFKPIYDIDLSKFLNGFITYKRGQKEGEIPKPEKSLNNNLVLRKLKIALSLKDDDILEILNLANFRLSKHELSAFFRNPSQSQYRQCKDQVLRNFLYGLQIKERGVTKSE</sequence>
<dbReference type="OrthoDB" id="9788465at2"/>
<proteinExistence type="predicted"/>
<organism evidence="1 2">
    <name type="scientific">Pelobium manganitolerans</name>
    <dbReference type="NCBI Taxonomy" id="1842495"/>
    <lineage>
        <taxon>Bacteria</taxon>
        <taxon>Pseudomonadati</taxon>
        <taxon>Bacteroidota</taxon>
        <taxon>Sphingobacteriia</taxon>
        <taxon>Sphingobacteriales</taxon>
        <taxon>Sphingobacteriaceae</taxon>
        <taxon>Pelobium</taxon>
    </lineage>
</organism>
<evidence type="ECO:0008006" key="3">
    <source>
        <dbReference type="Google" id="ProtNLM"/>
    </source>
</evidence>
<dbReference type="InterPro" id="IPR009921">
    <property type="entry name" value="YehS-like"/>
</dbReference>
<protein>
    <recommendedName>
        <fullName evidence="3">DUF1456 domain-containing protein</fullName>
    </recommendedName>
</protein>
<dbReference type="AlphaFoldDB" id="A0A419S5L6"/>
<dbReference type="PANTHER" id="PTHR37805">
    <property type="entry name" value="CYTOPLASMIC PROTEIN-RELATED"/>
    <property type="match status" value="1"/>
</dbReference>
<dbReference type="Proteomes" id="UP000283433">
    <property type="component" value="Unassembled WGS sequence"/>
</dbReference>
<dbReference type="EMBL" id="MBTA01000025">
    <property type="protein sequence ID" value="RKD15270.1"/>
    <property type="molecule type" value="Genomic_DNA"/>
</dbReference>
<comment type="caution">
    <text evidence="1">The sequence shown here is derived from an EMBL/GenBank/DDBJ whole genome shotgun (WGS) entry which is preliminary data.</text>
</comment>
<reference evidence="1 2" key="1">
    <citation type="submission" date="2016-07" db="EMBL/GenBank/DDBJ databases">
        <title>Genome of Pelobium manganitolerans.</title>
        <authorList>
            <person name="Wu S."/>
            <person name="Wang G."/>
        </authorList>
    </citation>
    <scope>NUCLEOTIDE SEQUENCE [LARGE SCALE GENOMIC DNA]</scope>
    <source>
        <strain evidence="1 2">YS-25</strain>
    </source>
</reference>
<name>A0A419S5L6_9SPHI</name>
<accession>A0A419S5L6</accession>
<dbReference type="RefSeq" id="WP_120182237.1">
    <property type="nucleotide sequence ID" value="NZ_MBTA01000025.1"/>
</dbReference>
<dbReference type="Pfam" id="PF07308">
    <property type="entry name" value="DUF1456"/>
    <property type="match status" value="2"/>
</dbReference>
<evidence type="ECO:0000313" key="1">
    <source>
        <dbReference type="EMBL" id="RKD15270.1"/>
    </source>
</evidence>
<evidence type="ECO:0000313" key="2">
    <source>
        <dbReference type="Proteomes" id="UP000283433"/>
    </source>
</evidence>
<gene>
    <name evidence="1" type="ORF">BCY91_07110</name>
</gene>